<evidence type="ECO:0000256" key="7">
    <source>
        <dbReference type="ARBA" id="ARBA00023139"/>
    </source>
</evidence>
<evidence type="ECO:0000256" key="3">
    <source>
        <dbReference type="ARBA" id="ARBA00022452"/>
    </source>
</evidence>
<evidence type="ECO:0000313" key="12">
    <source>
        <dbReference type="Proteomes" id="UP000288730"/>
    </source>
</evidence>
<keyword evidence="4" id="KW-0812">Transmembrane</keyword>
<dbReference type="SUPFAM" id="SSF56954">
    <property type="entry name" value="Outer membrane efflux proteins (OEP)"/>
    <property type="match status" value="1"/>
</dbReference>
<dbReference type="PROSITE" id="PS51257">
    <property type="entry name" value="PROKAR_LIPOPROTEIN"/>
    <property type="match status" value="1"/>
</dbReference>
<dbReference type="EMBL" id="SCJN01001598">
    <property type="protein sequence ID" value="RXC68531.1"/>
    <property type="molecule type" value="Genomic_DNA"/>
</dbReference>
<keyword evidence="5 10" id="KW-0732">Signal</keyword>
<dbReference type="InterPro" id="IPR010131">
    <property type="entry name" value="MdtP/NodT-like"/>
</dbReference>
<evidence type="ECO:0000256" key="6">
    <source>
        <dbReference type="ARBA" id="ARBA00023136"/>
    </source>
</evidence>
<dbReference type="InterPro" id="IPR003423">
    <property type="entry name" value="OMP_efflux"/>
</dbReference>
<name>A0A444QZQ7_ECOLX</name>
<feature type="signal peptide" evidence="10">
    <location>
        <begin position="1"/>
        <end position="23"/>
    </location>
</feature>
<dbReference type="GO" id="GO:0009279">
    <property type="term" value="C:cell outer membrane"/>
    <property type="evidence" value="ECO:0007669"/>
    <property type="project" value="UniProtKB-SubCell"/>
</dbReference>
<keyword evidence="7" id="KW-0564">Palmitate</keyword>
<dbReference type="Proteomes" id="UP000288730">
    <property type="component" value="Unassembled WGS sequence"/>
</dbReference>
<accession>A0A444QZQ7</accession>
<evidence type="ECO:0000256" key="2">
    <source>
        <dbReference type="ARBA" id="ARBA00007613"/>
    </source>
</evidence>
<comment type="similarity">
    <text evidence="2">Belongs to the outer membrane factor (OMF) (TC 1.B.17) family.</text>
</comment>
<gene>
    <name evidence="11" type="ORF">EPS76_36465</name>
</gene>
<comment type="caution">
    <text evidence="11">The sequence shown here is derived from an EMBL/GenBank/DDBJ whole genome shotgun (WGS) entry which is preliminary data.</text>
</comment>
<feature type="chain" id="PRO_5019164305" description="Multidrug resistance outer membrane protein MdtQ" evidence="10">
    <location>
        <begin position="24"/>
        <end position="157"/>
    </location>
</feature>
<keyword evidence="3" id="KW-1134">Transmembrane beta strand</keyword>
<dbReference type="PANTHER" id="PTHR30203:SF20">
    <property type="entry name" value="MULTIDRUG RESISTANCE OUTER MEMBRANE PROTEIN MDTP-RELATED"/>
    <property type="match status" value="1"/>
</dbReference>
<dbReference type="GO" id="GO:0015562">
    <property type="term" value="F:efflux transmembrane transporter activity"/>
    <property type="evidence" value="ECO:0007669"/>
    <property type="project" value="InterPro"/>
</dbReference>
<evidence type="ECO:0000256" key="1">
    <source>
        <dbReference type="ARBA" id="ARBA00004459"/>
    </source>
</evidence>
<dbReference type="Gene3D" id="2.20.200.10">
    <property type="entry name" value="Outer membrane efflux proteins (OEP)"/>
    <property type="match status" value="1"/>
</dbReference>
<dbReference type="AlphaFoldDB" id="A0A444QZQ7"/>
<keyword evidence="8" id="KW-0449">Lipoprotein</keyword>
<evidence type="ECO:0008006" key="13">
    <source>
        <dbReference type="Google" id="ProtNLM"/>
    </source>
</evidence>
<reference evidence="11 12" key="1">
    <citation type="submission" date="2019-01" db="EMBL/GenBank/DDBJ databases">
        <title>Genomic analysis of febrile catheter-associated UTI E. coli isolates.</title>
        <authorList>
            <person name="Potter R."/>
            <person name="Zou Z."/>
            <person name="Henderson J."/>
            <person name="Dantas G."/>
        </authorList>
    </citation>
    <scope>NUCLEOTIDE SEQUENCE [LARGE SCALE GENOMIC DNA]</scope>
    <source>
        <strain evidence="11 12">29_CAASB</strain>
    </source>
</reference>
<evidence type="ECO:0000256" key="8">
    <source>
        <dbReference type="ARBA" id="ARBA00023288"/>
    </source>
</evidence>
<proteinExistence type="inferred from homology"/>
<protein>
    <recommendedName>
        <fullName evidence="13">Multidrug resistance outer membrane protein MdtQ</fullName>
    </recommendedName>
</protein>
<dbReference type="Pfam" id="PF02321">
    <property type="entry name" value="OEP"/>
    <property type="match status" value="1"/>
</dbReference>
<dbReference type="Gene3D" id="1.20.1600.10">
    <property type="entry name" value="Outer membrane efflux proteins (OEP)"/>
    <property type="match status" value="1"/>
</dbReference>
<keyword evidence="6" id="KW-0472">Membrane</keyword>
<evidence type="ECO:0000256" key="4">
    <source>
        <dbReference type="ARBA" id="ARBA00022692"/>
    </source>
</evidence>
<sequence>MNRDSFYPAIACFPLLLMLAGCATMHETRQALSQQTPAAQVDTVLPTALKNGWPDSQWWLEYHDNQLTSLINNALQSAPDMQVAEQRIQLAEAQAKAIATQDGPQLDFSADMERQKMSAEGLMGPFALNDPAAGTTGPWYTNGTFGLTAGWHLDIWG</sequence>
<comment type="subcellular location">
    <subcellularLocation>
        <location evidence="1">Cell outer membrane</location>
        <topology evidence="1">Lipid-anchor</topology>
    </subcellularLocation>
</comment>
<dbReference type="PANTHER" id="PTHR30203">
    <property type="entry name" value="OUTER MEMBRANE CATION EFFLUX PROTEIN"/>
    <property type="match status" value="1"/>
</dbReference>
<evidence type="ECO:0000256" key="5">
    <source>
        <dbReference type="ARBA" id="ARBA00022729"/>
    </source>
</evidence>
<comment type="function">
    <text evidence="9">Could be involved in resistance to puromycin, acriflavine and tetraphenylarsonium chloride.</text>
</comment>
<evidence type="ECO:0000256" key="10">
    <source>
        <dbReference type="SAM" id="SignalP"/>
    </source>
</evidence>
<evidence type="ECO:0000313" key="11">
    <source>
        <dbReference type="EMBL" id="RXC68531.1"/>
    </source>
</evidence>
<evidence type="ECO:0000256" key="9">
    <source>
        <dbReference type="ARBA" id="ARBA00037313"/>
    </source>
</evidence>
<feature type="non-terminal residue" evidence="11">
    <location>
        <position position="157"/>
    </location>
</feature>
<organism evidence="11 12">
    <name type="scientific">Escherichia coli</name>
    <dbReference type="NCBI Taxonomy" id="562"/>
    <lineage>
        <taxon>Bacteria</taxon>
        <taxon>Pseudomonadati</taxon>
        <taxon>Pseudomonadota</taxon>
        <taxon>Gammaproteobacteria</taxon>
        <taxon>Enterobacterales</taxon>
        <taxon>Enterobacteriaceae</taxon>
        <taxon>Escherichia</taxon>
    </lineage>
</organism>